<sequence>MAARRYVFKCCQVKAMPDSDVLVTPYFSKATRKWGLLPTTSHFSQVVENSVMCQ</sequence>
<dbReference type="PaxDb" id="29760-VIT_19s0027g01240.t01"/>
<name>F6H4S2_VITVI</name>
<keyword evidence="2" id="KW-1185">Reference proteome</keyword>
<proteinExistence type="predicted"/>
<evidence type="ECO:0000313" key="1">
    <source>
        <dbReference type="EMBL" id="CCB47211.1"/>
    </source>
</evidence>
<reference evidence="2" key="1">
    <citation type="journal article" date="2007" name="Nature">
        <title>The grapevine genome sequence suggests ancestral hexaploidization in major angiosperm phyla.</title>
        <authorList>
            <consortium name="The French-Italian Public Consortium for Grapevine Genome Characterization."/>
            <person name="Jaillon O."/>
            <person name="Aury J.-M."/>
            <person name="Noel B."/>
            <person name="Policriti A."/>
            <person name="Clepet C."/>
            <person name="Casagrande A."/>
            <person name="Choisne N."/>
            <person name="Aubourg S."/>
            <person name="Vitulo N."/>
            <person name="Jubin C."/>
            <person name="Vezzi A."/>
            <person name="Legeai F."/>
            <person name="Hugueney P."/>
            <person name="Dasilva C."/>
            <person name="Horner D."/>
            <person name="Mica E."/>
            <person name="Jublot D."/>
            <person name="Poulain J."/>
            <person name="Bruyere C."/>
            <person name="Billault A."/>
            <person name="Segurens B."/>
            <person name="Gouyvenoux M."/>
            <person name="Ugarte E."/>
            <person name="Cattonaro F."/>
            <person name="Anthouard V."/>
            <person name="Vico V."/>
            <person name="Del Fabbro C."/>
            <person name="Alaux M."/>
            <person name="Di Gaspero G."/>
            <person name="Dumas V."/>
            <person name="Felice N."/>
            <person name="Paillard S."/>
            <person name="Juman I."/>
            <person name="Moroldo M."/>
            <person name="Scalabrin S."/>
            <person name="Canaguier A."/>
            <person name="Le Clainche I."/>
            <person name="Malacrida G."/>
            <person name="Durand E."/>
            <person name="Pesole G."/>
            <person name="Laucou V."/>
            <person name="Chatelet P."/>
            <person name="Merdinoglu D."/>
            <person name="Delledonne M."/>
            <person name="Pezzotti M."/>
            <person name="Lecharny A."/>
            <person name="Scarpelli C."/>
            <person name="Artiguenave F."/>
            <person name="Pe M.E."/>
            <person name="Valle G."/>
            <person name="Morgante M."/>
            <person name="Caboche M."/>
            <person name="Adam-Blondon A.-F."/>
            <person name="Weissenbach J."/>
            <person name="Quetier F."/>
            <person name="Wincker P."/>
        </authorList>
    </citation>
    <scope>NUCLEOTIDE SEQUENCE [LARGE SCALE GENOMIC DNA]</scope>
    <source>
        <strain evidence="2">cv. Pinot noir / PN40024</strain>
    </source>
</reference>
<dbReference type="AlphaFoldDB" id="F6H4S2"/>
<dbReference type="Proteomes" id="UP000009183">
    <property type="component" value="Chromosome 19"/>
</dbReference>
<protein>
    <submittedName>
        <fullName evidence="1">Uncharacterized protein</fullName>
    </submittedName>
</protein>
<dbReference type="HOGENOM" id="CLU_3054287_0_0_1"/>
<accession>F6H4S2</accession>
<dbReference type="InParanoid" id="F6H4S2"/>
<organism evidence="1 2">
    <name type="scientific">Vitis vinifera</name>
    <name type="common">Grape</name>
    <dbReference type="NCBI Taxonomy" id="29760"/>
    <lineage>
        <taxon>Eukaryota</taxon>
        <taxon>Viridiplantae</taxon>
        <taxon>Streptophyta</taxon>
        <taxon>Embryophyta</taxon>
        <taxon>Tracheophyta</taxon>
        <taxon>Spermatophyta</taxon>
        <taxon>Magnoliopsida</taxon>
        <taxon>eudicotyledons</taxon>
        <taxon>Gunneridae</taxon>
        <taxon>Pentapetalae</taxon>
        <taxon>rosids</taxon>
        <taxon>Vitales</taxon>
        <taxon>Vitaceae</taxon>
        <taxon>Viteae</taxon>
        <taxon>Vitis</taxon>
    </lineage>
</organism>
<evidence type="ECO:0000313" key="2">
    <source>
        <dbReference type="Proteomes" id="UP000009183"/>
    </source>
</evidence>
<dbReference type="EMBL" id="FN595234">
    <property type="protein sequence ID" value="CCB47211.1"/>
    <property type="molecule type" value="Genomic_DNA"/>
</dbReference>
<gene>
    <name evidence="1" type="ordered locus">VIT_19s0027g01240</name>
</gene>